<gene>
    <name evidence="1" type="ORF">KSP39_PZI019664</name>
</gene>
<proteinExistence type="predicted"/>
<dbReference type="Proteomes" id="UP001418222">
    <property type="component" value="Unassembled WGS sequence"/>
</dbReference>
<keyword evidence="2" id="KW-1185">Reference proteome</keyword>
<dbReference type="AlphaFoldDB" id="A0AAP0FYE8"/>
<accession>A0AAP0FYE8</accession>
<protein>
    <submittedName>
        <fullName evidence="1">Uncharacterized protein</fullName>
    </submittedName>
</protein>
<organism evidence="1 2">
    <name type="scientific">Platanthera zijinensis</name>
    <dbReference type="NCBI Taxonomy" id="2320716"/>
    <lineage>
        <taxon>Eukaryota</taxon>
        <taxon>Viridiplantae</taxon>
        <taxon>Streptophyta</taxon>
        <taxon>Embryophyta</taxon>
        <taxon>Tracheophyta</taxon>
        <taxon>Spermatophyta</taxon>
        <taxon>Magnoliopsida</taxon>
        <taxon>Liliopsida</taxon>
        <taxon>Asparagales</taxon>
        <taxon>Orchidaceae</taxon>
        <taxon>Orchidoideae</taxon>
        <taxon>Orchideae</taxon>
        <taxon>Orchidinae</taxon>
        <taxon>Platanthera</taxon>
    </lineage>
</organism>
<comment type="caution">
    <text evidence="1">The sequence shown here is derived from an EMBL/GenBank/DDBJ whole genome shotgun (WGS) entry which is preliminary data.</text>
</comment>
<evidence type="ECO:0000313" key="1">
    <source>
        <dbReference type="EMBL" id="KAK8923979.1"/>
    </source>
</evidence>
<evidence type="ECO:0000313" key="2">
    <source>
        <dbReference type="Proteomes" id="UP001418222"/>
    </source>
</evidence>
<dbReference type="EMBL" id="JBBWWQ010000017">
    <property type="protein sequence ID" value="KAK8923979.1"/>
    <property type="molecule type" value="Genomic_DNA"/>
</dbReference>
<name>A0AAP0FYE8_9ASPA</name>
<sequence length="62" mass="6935">MAPDVSSSKSFLPTWHASRADRWILEELLRGTMWAAHSIILPKSLNQNPSKIRSGAGEDEED</sequence>
<reference evidence="1 2" key="1">
    <citation type="journal article" date="2022" name="Nat. Plants">
        <title>Genomes of leafy and leafless Platanthera orchids illuminate the evolution of mycoheterotrophy.</title>
        <authorList>
            <person name="Li M.H."/>
            <person name="Liu K.W."/>
            <person name="Li Z."/>
            <person name="Lu H.C."/>
            <person name="Ye Q.L."/>
            <person name="Zhang D."/>
            <person name="Wang J.Y."/>
            <person name="Li Y.F."/>
            <person name="Zhong Z.M."/>
            <person name="Liu X."/>
            <person name="Yu X."/>
            <person name="Liu D.K."/>
            <person name="Tu X.D."/>
            <person name="Liu B."/>
            <person name="Hao Y."/>
            <person name="Liao X.Y."/>
            <person name="Jiang Y.T."/>
            <person name="Sun W.H."/>
            <person name="Chen J."/>
            <person name="Chen Y.Q."/>
            <person name="Ai Y."/>
            <person name="Zhai J.W."/>
            <person name="Wu S.S."/>
            <person name="Zhou Z."/>
            <person name="Hsiao Y.Y."/>
            <person name="Wu W.L."/>
            <person name="Chen Y.Y."/>
            <person name="Lin Y.F."/>
            <person name="Hsu J.L."/>
            <person name="Li C.Y."/>
            <person name="Wang Z.W."/>
            <person name="Zhao X."/>
            <person name="Zhong W.Y."/>
            <person name="Ma X.K."/>
            <person name="Ma L."/>
            <person name="Huang J."/>
            <person name="Chen G.Z."/>
            <person name="Huang M.Z."/>
            <person name="Huang L."/>
            <person name="Peng D.H."/>
            <person name="Luo Y.B."/>
            <person name="Zou S.Q."/>
            <person name="Chen S.P."/>
            <person name="Lan S."/>
            <person name="Tsai W.C."/>
            <person name="Van de Peer Y."/>
            <person name="Liu Z.J."/>
        </authorList>
    </citation>
    <scope>NUCLEOTIDE SEQUENCE [LARGE SCALE GENOMIC DNA]</scope>
    <source>
        <strain evidence="1">Lor287</strain>
    </source>
</reference>